<sequence>MKIRCIWEHNGNDSILYAENFIGAFTRGSSKDLAIQKMPVEIKSYLMWKGSLIPDSFEIEIVQEKQSNLTISDADSDVLFDEERKELSSFEYADLKALALKSAQDFLTLYQSIPDKDKSRVPVRTTFYGQIPRTAFEMYLHTKNVNDYYFGEIGVSTNNEGSILECRERGFAVLESQPDFLKNAVCLGSYNEEWSLRKVLRRFIWHDRIHAKAMYRMAVKTFGSHAVPNVFLFDI</sequence>
<dbReference type="AlphaFoldDB" id="A0A2K4ZIN5"/>
<dbReference type="OrthoDB" id="1845996at2"/>
<gene>
    <name evidence="1" type="ORF">AMURIS_03074</name>
</gene>
<evidence type="ECO:0008006" key="3">
    <source>
        <dbReference type="Google" id="ProtNLM"/>
    </source>
</evidence>
<proteinExistence type="predicted"/>
<organism evidence="1 2">
    <name type="scientific">Acetatifactor muris</name>
    <dbReference type="NCBI Taxonomy" id="879566"/>
    <lineage>
        <taxon>Bacteria</taxon>
        <taxon>Bacillati</taxon>
        <taxon>Bacillota</taxon>
        <taxon>Clostridia</taxon>
        <taxon>Lachnospirales</taxon>
        <taxon>Lachnospiraceae</taxon>
        <taxon>Acetatifactor</taxon>
    </lineage>
</organism>
<name>A0A2K4ZIN5_9FIRM</name>
<dbReference type="EMBL" id="OFSM01000015">
    <property type="protein sequence ID" value="SOY30347.1"/>
    <property type="molecule type" value="Genomic_DNA"/>
</dbReference>
<keyword evidence="2" id="KW-1185">Reference proteome</keyword>
<evidence type="ECO:0000313" key="2">
    <source>
        <dbReference type="Proteomes" id="UP000236311"/>
    </source>
</evidence>
<evidence type="ECO:0000313" key="1">
    <source>
        <dbReference type="EMBL" id="SOY30347.1"/>
    </source>
</evidence>
<protein>
    <recommendedName>
        <fullName evidence="3">DinB superfamily protein</fullName>
    </recommendedName>
</protein>
<dbReference type="Proteomes" id="UP000236311">
    <property type="component" value="Unassembled WGS sequence"/>
</dbReference>
<dbReference type="RefSeq" id="WP_103240388.1">
    <property type="nucleotide sequence ID" value="NZ_JANJZD010000015.1"/>
</dbReference>
<reference evidence="1 2" key="1">
    <citation type="submission" date="2018-01" db="EMBL/GenBank/DDBJ databases">
        <authorList>
            <person name="Gaut B.S."/>
            <person name="Morton B.R."/>
            <person name="Clegg M.T."/>
            <person name="Duvall M.R."/>
        </authorList>
    </citation>
    <scope>NUCLEOTIDE SEQUENCE [LARGE SCALE GENOMIC DNA]</scope>
    <source>
        <strain evidence="1">GP69</strain>
    </source>
</reference>
<accession>A0A2K4ZIN5</accession>